<dbReference type="PROSITE" id="PS00445">
    <property type="entry name" value="FGGY_KINASES_2"/>
    <property type="match status" value="1"/>
</dbReference>
<evidence type="ECO:0000256" key="2">
    <source>
        <dbReference type="ARBA" id="ARBA00022679"/>
    </source>
</evidence>
<proteinExistence type="inferred from homology"/>
<evidence type="ECO:0000259" key="9">
    <source>
        <dbReference type="Pfam" id="PF02782"/>
    </source>
</evidence>
<keyword evidence="11" id="KW-1185">Reference proteome</keyword>
<dbReference type="GO" id="GO:0004370">
    <property type="term" value="F:glycerol kinase activity"/>
    <property type="evidence" value="ECO:0007669"/>
    <property type="project" value="UniProtKB-EC"/>
</dbReference>
<name>A0ABZ2YBQ0_9BACT</name>
<dbReference type="InterPro" id="IPR018483">
    <property type="entry name" value="Carb_kinase_FGGY_CS"/>
</dbReference>
<evidence type="ECO:0000256" key="4">
    <source>
        <dbReference type="ARBA" id="ARBA00022777"/>
    </source>
</evidence>
<protein>
    <recommendedName>
        <fullName evidence="6">ATP:glycerol 3-phosphotransferase</fullName>
    </recommendedName>
</protein>
<dbReference type="InterPro" id="IPR000577">
    <property type="entry name" value="Carb_kinase_FGGY"/>
</dbReference>
<dbReference type="PANTHER" id="PTHR10196:SF69">
    <property type="entry name" value="GLYCEROL KINASE"/>
    <property type="match status" value="1"/>
</dbReference>
<evidence type="ECO:0000313" key="10">
    <source>
        <dbReference type="EMBL" id="WZL76407.1"/>
    </source>
</evidence>
<evidence type="ECO:0000259" key="8">
    <source>
        <dbReference type="Pfam" id="PF00370"/>
    </source>
</evidence>
<dbReference type="Pfam" id="PF00370">
    <property type="entry name" value="FGGY_N"/>
    <property type="match status" value="1"/>
</dbReference>
<dbReference type="Proteomes" id="UP001461341">
    <property type="component" value="Chromosome"/>
</dbReference>
<keyword evidence="2 7" id="KW-0808">Transferase</keyword>
<dbReference type="InterPro" id="IPR018484">
    <property type="entry name" value="FGGY_N"/>
</dbReference>
<feature type="domain" description="Carbohydrate kinase FGGY N-terminal" evidence="8">
    <location>
        <begin position="7"/>
        <end position="255"/>
    </location>
</feature>
<dbReference type="RefSeq" id="WP_369018569.1">
    <property type="nucleotide sequence ID" value="NZ_CP121689.1"/>
</dbReference>
<feature type="domain" description="Carbohydrate kinase FGGY C-terminal" evidence="9">
    <location>
        <begin position="265"/>
        <end position="450"/>
    </location>
</feature>
<comment type="similarity">
    <text evidence="1 7">Belongs to the FGGY kinase family.</text>
</comment>
<keyword evidence="5" id="KW-0067">ATP-binding</keyword>
<dbReference type="PIRSF" id="PIRSF000538">
    <property type="entry name" value="GlpK"/>
    <property type="match status" value="1"/>
</dbReference>
<gene>
    <name evidence="10" type="primary">glpK</name>
    <name evidence="10" type="ORF">QBE54_01350</name>
</gene>
<evidence type="ECO:0000256" key="5">
    <source>
        <dbReference type="ARBA" id="ARBA00022840"/>
    </source>
</evidence>
<dbReference type="CDD" id="cd07769">
    <property type="entry name" value="ASKHA_NBD_FGGY_GK"/>
    <property type="match status" value="1"/>
</dbReference>
<sequence length="495" mass="54970">MSLSASYVLVIDQSTTGTKAILFDESCRPVERANAHHKQYYPRPGWVEHDPVEIVNCTYEACKKLIEKAEVDVQKIRAIGITNQRETVVAWDREGRPIYNAIVWQCQRGKELCDSLREAGYGNFVKERTGLLLDPYFSASKIAWIFSNLKSWPGSRELQWDEILVGTIDSWLVWNFTGGKMHATDYSNASRTMLLNIDTLEWDEEILELFSIPRSVLPELLPSDALFGYTDLGGILPNPLPIAAVMGDSSAALYGQLGYEFGAVKATYGTGTSIMVNTGNTKYVARSAVTSVGWFVNEKPTFVLEGNIHSSGDTIRWLIEEVGLYSAYEEVEQLAKALDDNQGVYLVPAFVGLGAPYWKSGARALICGLSRGVDKRHFARAAVESIAYQVFDLFEAIAKEGGFRFELLRADGGATRNDFLMQFQADLLRVPVAVSSIEECSARGVALLAAQKVGILDEQALSLTSRLYEPRMDLALRNQYLSGWHKAVERAMLGV</sequence>
<evidence type="ECO:0000313" key="11">
    <source>
        <dbReference type="Proteomes" id="UP001461341"/>
    </source>
</evidence>
<accession>A0ABZ2YBQ0</accession>
<organism evidence="10 11">
    <name type="scientific">Thermatribacter velox</name>
    <dbReference type="NCBI Taxonomy" id="3039681"/>
    <lineage>
        <taxon>Bacteria</taxon>
        <taxon>Pseudomonadati</taxon>
        <taxon>Atribacterota</taxon>
        <taxon>Atribacteria</taxon>
        <taxon>Atribacterales</taxon>
        <taxon>Thermatribacteraceae</taxon>
        <taxon>Thermatribacter</taxon>
    </lineage>
</organism>
<dbReference type="Gene3D" id="3.30.420.40">
    <property type="match status" value="2"/>
</dbReference>
<evidence type="ECO:0000256" key="7">
    <source>
        <dbReference type="RuleBase" id="RU003733"/>
    </source>
</evidence>
<dbReference type="EMBL" id="CP121689">
    <property type="protein sequence ID" value="WZL76407.1"/>
    <property type="molecule type" value="Genomic_DNA"/>
</dbReference>
<dbReference type="InterPro" id="IPR043129">
    <property type="entry name" value="ATPase_NBD"/>
</dbReference>
<dbReference type="SUPFAM" id="SSF53067">
    <property type="entry name" value="Actin-like ATPase domain"/>
    <property type="match status" value="2"/>
</dbReference>
<dbReference type="NCBIfam" id="NF000756">
    <property type="entry name" value="PRK00047.1"/>
    <property type="match status" value="1"/>
</dbReference>
<dbReference type="Pfam" id="PF02782">
    <property type="entry name" value="FGGY_C"/>
    <property type="match status" value="1"/>
</dbReference>
<keyword evidence="3" id="KW-0547">Nucleotide-binding</keyword>
<evidence type="ECO:0000256" key="6">
    <source>
        <dbReference type="ARBA" id="ARBA00043149"/>
    </source>
</evidence>
<keyword evidence="4 7" id="KW-0418">Kinase</keyword>
<evidence type="ECO:0000256" key="3">
    <source>
        <dbReference type="ARBA" id="ARBA00022741"/>
    </source>
</evidence>
<reference evidence="10 11" key="1">
    <citation type="submission" date="2023-03" db="EMBL/GenBank/DDBJ databases">
        <title>Novel Species.</title>
        <authorList>
            <person name="Ma S."/>
        </authorList>
    </citation>
    <scope>NUCLEOTIDE SEQUENCE [LARGE SCALE GENOMIC DNA]</scope>
    <source>
        <strain evidence="10 11">B11</strain>
    </source>
</reference>
<dbReference type="PANTHER" id="PTHR10196">
    <property type="entry name" value="SUGAR KINASE"/>
    <property type="match status" value="1"/>
</dbReference>
<evidence type="ECO:0000256" key="1">
    <source>
        <dbReference type="ARBA" id="ARBA00009156"/>
    </source>
</evidence>
<dbReference type="InterPro" id="IPR018485">
    <property type="entry name" value="FGGY_C"/>
</dbReference>